<protein>
    <recommendedName>
        <fullName evidence="5">VCBS repeat-containing protein</fullName>
    </recommendedName>
</protein>
<evidence type="ECO:0000313" key="3">
    <source>
        <dbReference type="EMBL" id="GAA1080568.1"/>
    </source>
</evidence>
<dbReference type="SUPFAM" id="SSF69318">
    <property type="entry name" value="Integrin alpha N-terminal domain"/>
    <property type="match status" value="1"/>
</dbReference>
<evidence type="ECO:0000256" key="1">
    <source>
        <dbReference type="SAM" id="MobiDB-lite"/>
    </source>
</evidence>
<name>A0ABN1TGS9_9ACTN</name>
<organism evidence="3 4">
    <name type="scientific">Kitasatospora arboriphila</name>
    <dbReference type="NCBI Taxonomy" id="258052"/>
    <lineage>
        <taxon>Bacteria</taxon>
        <taxon>Bacillati</taxon>
        <taxon>Actinomycetota</taxon>
        <taxon>Actinomycetes</taxon>
        <taxon>Kitasatosporales</taxon>
        <taxon>Streptomycetaceae</taxon>
        <taxon>Kitasatospora</taxon>
    </lineage>
</organism>
<evidence type="ECO:0008006" key="5">
    <source>
        <dbReference type="Google" id="ProtNLM"/>
    </source>
</evidence>
<evidence type="ECO:0000256" key="2">
    <source>
        <dbReference type="SAM" id="SignalP"/>
    </source>
</evidence>
<evidence type="ECO:0000313" key="4">
    <source>
        <dbReference type="Proteomes" id="UP001499987"/>
    </source>
</evidence>
<feature type="signal peptide" evidence="2">
    <location>
        <begin position="1"/>
        <end position="30"/>
    </location>
</feature>
<comment type="caution">
    <text evidence="3">The sequence shown here is derived from an EMBL/GenBank/DDBJ whole genome shotgun (WGS) entry which is preliminary data.</text>
</comment>
<feature type="compositionally biased region" description="Polar residues" evidence="1">
    <location>
        <begin position="285"/>
        <end position="296"/>
    </location>
</feature>
<dbReference type="EMBL" id="BAAALD010000017">
    <property type="protein sequence ID" value="GAA1080568.1"/>
    <property type="molecule type" value="Genomic_DNA"/>
</dbReference>
<reference evidence="3 4" key="1">
    <citation type="journal article" date="2019" name="Int. J. Syst. Evol. Microbiol.">
        <title>The Global Catalogue of Microorganisms (GCM) 10K type strain sequencing project: providing services to taxonomists for standard genome sequencing and annotation.</title>
        <authorList>
            <consortium name="The Broad Institute Genomics Platform"/>
            <consortium name="The Broad Institute Genome Sequencing Center for Infectious Disease"/>
            <person name="Wu L."/>
            <person name="Ma J."/>
        </authorList>
    </citation>
    <scope>NUCLEOTIDE SEQUENCE [LARGE SCALE GENOMIC DNA]</scope>
    <source>
        <strain evidence="3 4">JCM 13002</strain>
    </source>
</reference>
<dbReference type="Proteomes" id="UP001499987">
    <property type="component" value="Unassembled WGS sequence"/>
</dbReference>
<feature type="chain" id="PRO_5046727890" description="VCBS repeat-containing protein" evidence="2">
    <location>
        <begin position="31"/>
        <end position="524"/>
    </location>
</feature>
<feature type="region of interest" description="Disordered" evidence="1">
    <location>
        <begin position="280"/>
        <end position="300"/>
    </location>
</feature>
<dbReference type="InterPro" id="IPR028994">
    <property type="entry name" value="Integrin_alpha_N"/>
</dbReference>
<sequence>MFRTVSLRLLASAAGVALATGLLAAPAASAATDGRATDPAVVPSPGFHGTGVRTDACDGTTAPGWIATTAPALTARTAADRARFKVWDETGSKVFDAEGTAVDGTATARPAGLTEGRTYTWQAKGAGGGAPTAECHFRIDATAPALTVDSADFPASDSGRTPQKYAGQSGTFTVAGSDAASGVACYRYVLNGTPSVGNDCTGAVRPAADGTATLTLKPTDWGTNILTVQAFDEAGNASRPVAYTFYAPSNPNPPQSVPGDVNADGVPDILLPDADGNLQVLGADSANTDPASTTAASYGPGGTWAGTTTAHRGWDSSHAPADDLLVHVPGGAALYLYRNLDQGAFQRTPVLLARPTACAAAGCAADWSATDQLVALGALGTGQQSSLVTVENGDLWLFQAATVGTRYSTVKRLSTTGAWAGYDVIAPGRAADGSLALWSRERATGTLRTYPIAKQDDGTYDFSALADPSAGAAVGTFPAADYPLLGSSGDGDGDGRPDLYAVTAARHLLTFDGTAAPKDLGALR</sequence>
<keyword evidence="4" id="KW-1185">Reference proteome</keyword>
<proteinExistence type="predicted"/>
<gene>
    <name evidence="3" type="ORF">GCM10009663_24040</name>
</gene>
<accession>A0ABN1TGS9</accession>
<keyword evidence="2" id="KW-0732">Signal</keyword>